<dbReference type="AlphaFoldDB" id="A0AAV9B188"/>
<evidence type="ECO:0000313" key="2">
    <source>
        <dbReference type="EMBL" id="KAK1270206.1"/>
    </source>
</evidence>
<accession>A0AAV9B188</accession>
<keyword evidence="1" id="KW-0812">Transmembrane</keyword>
<comment type="caution">
    <text evidence="2">The sequence shown here is derived from an EMBL/GenBank/DDBJ whole genome shotgun (WGS) entry which is preliminary data.</text>
</comment>
<feature type="transmembrane region" description="Helical" evidence="1">
    <location>
        <begin position="100"/>
        <end position="127"/>
    </location>
</feature>
<dbReference type="EMBL" id="JAUJYN010000005">
    <property type="protein sequence ID" value="KAK1270206.1"/>
    <property type="molecule type" value="Genomic_DNA"/>
</dbReference>
<feature type="transmembrane region" description="Helical" evidence="1">
    <location>
        <begin position="139"/>
        <end position="162"/>
    </location>
</feature>
<feature type="transmembrane region" description="Helical" evidence="1">
    <location>
        <begin position="58"/>
        <end position="79"/>
    </location>
</feature>
<name>A0AAV9B188_ACOGR</name>
<evidence type="ECO:0000256" key="1">
    <source>
        <dbReference type="SAM" id="Phobius"/>
    </source>
</evidence>
<keyword evidence="1" id="KW-1133">Transmembrane helix</keyword>
<organism evidence="2 3">
    <name type="scientific">Acorus gramineus</name>
    <name type="common">Dwarf sweet flag</name>
    <dbReference type="NCBI Taxonomy" id="55184"/>
    <lineage>
        <taxon>Eukaryota</taxon>
        <taxon>Viridiplantae</taxon>
        <taxon>Streptophyta</taxon>
        <taxon>Embryophyta</taxon>
        <taxon>Tracheophyta</taxon>
        <taxon>Spermatophyta</taxon>
        <taxon>Magnoliopsida</taxon>
        <taxon>Liliopsida</taxon>
        <taxon>Acoraceae</taxon>
        <taxon>Acorus</taxon>
    </lineage>
</organism>
<protein>
    <submittedName>
        <fullName evidence="2">Uncharacterized protein</fullName>
    </submittedName>
</protein>
<proteinExistence type="predicted"/>
<reference evidence="2" key="2">
    <citation type="submission" date="2023-06" db="EMBL/GenBank/DDBJ databases">
        <authorList>
            <person name="Ma L."/>
            <person name="Liu K.-W."/>
            <person name="Li Z."/>
            <person name="Hsiao Y.-Y."/>
            <person name="Qi Y."/>
            <person name="Fu T."/>
            <person name="Tang G."/>
            <person name="Zhang D."/>
            <person name="Sun W.-H."/>
            <person name="Liu D.-K."/>
            <person name="Li Y."/>
            <person name="Chen G.-Z."/>
            <person name="Liu X.-D."/>
            <person name="Liao X.-Y."/>
            <person name="Jiang Y.-T."/>
            <person name="Yu X."/>
            <person name="Hao Y."/>
            <person name="Huang J."/>
            <person name="Zhao X.-W."/>
            <person name="Ke S."/>
            <person name="Chen Y.-Y."/>
            <person name="Wu W.-L."/>
            <person name="Hsu J.-L."/>
            <person name="Lin Y.-F."/>
            <person name="Huang M.-D."/>
            <person name="Li C.-Y."/>
            <person name="Huang L."/>
            <person name="Wang Z.-W."/>
            <person name="Zhao X."/>
            <person name="Zhong W.-Y."/>
            <person name="Peng D.-H."/>
            <person name="Ahmad S."/>
            <person name="Lan S."/>
            <person name="Zhang J.-S."/>
            <person name="Tsai W.-C."/>
            <person name="Van De Peer Y."/>
            <person name="Liu Z.-J."/>
        </authorList>
    </citation>
    <scope>NUCLEOTIDE SEQUENCE</scope>
    <source>
        <strain evidence="2">SCP</strain>
        <tissue evidence="2">Leaves</tissue>
    </source>
</reference>
<feature type="transmembrane region" description="Helical" evidence="1">
    <location>
        <begin position="30"/>
        <end position="46"/>
    </location>
</feature>
<evidence type="ECO:0000313" key="3">
    <source>
        <dbReference type="Proteomes" id="UP001179952"/>
    </source>
</evidence>
<keyword evidence="1" id="KW-0472">Membrane</keyword>
<sequence>MDGVQQLPVKAPPPPPPEATKITLNRIVKMSKLFSFAAAAVCFFSNPPGGCVAVENSIVFSNLLSLAFFTFSAVIAVSLDLDSGNGGGTPFNRTTVRAHIIALEIGFVSGLAFFTLAIGSAAARVLIRRGMLSCDDSLITYAAEAPILLPALLICLFGVIYARTR</sequence>
<reference evidence="2" key="1">
    <citation type="journal article" date="2023" name="Nat. Commun.">
        <title>Diploid and tetraploid genomes of Acorus and the evolution of monocots.</title>
        <authorList>
            <person name="Ma L."/>
            <person name="Liu K.W."/>
            <person name="Li Z."/>
            <person name="Hsiao Y.Y."/>
            <person name="Qi Y."/>
            <person name="Fu T."/>
            <person name="Tang G.D."/>
            <person name="Zhang D."/>
            <person name="Sun W.H."/>
            <person name="Liu D.K."/>
            <person name="Li Y."/>
            <person name="Chen G.Z."/>
            <person name="Liu X.D."/>
            <person name="Liao X.Y."/>
            <person name="Jiang Y.T."/>
            <person name="Yu X."/>
            <person name="Hao Y."/>
            <person name="Huang J."/>
            <person name="Zhao X.W."/>
            <person name="Ke S."/>
            <person name="Chen Y.Y."/>
            <person name="Wu W.L."/>
            <person name="Hsu J.L."/>
            <person name="Lin Y.F."/>
            <person name="Huang M.D."/>
            <person name="Li C.Y."/>
            <person name="Huang L."/>
            <person name="Wang Z.W."/>
            <person name="Zhao X."/>
            <person name="Zhong W.Y."/>
            <person name="Peng D.H."/>
            <person name="Ahmad S."/>
            <person name="Lan S."/>
            <person name="Zhang J.S."/>
            <person name="Tsai W.C."/>
            <person name="Van de Peer Y."/>
            <person name="Liu Z.J."/>
        </authorList>
    </citation>
    <scope>NUCLEOTIDE SEQUENCE</scope>
    <source>
        <strain evidence="2">SCP</strain>
    </source>
</reference>
<dbReference type="Proteomes" id="UP001179952">
    <property type="component" value="Unassembled WGS sequence"/>
</dbReference>
<gene>
    <name evidence="2" type="ORF">QJS04_geneDACA007663</name>
</gene>
<keyword evidence="3" id="KW-1185">Reference proteome</keyword>